<evidence type="ECO:0000256" key="1">
    <source>
        <dbReference type="ARBA" id="ARBA00022723"/>
    </source>
</evidence>
<organism evidence="8">
    <name type="scientific">Oryza punctata</name>
    <name type="common">Red rice</name>
    <dbReference type="NCBI Taxonomy" id="4537"/>
    <lineage>
        <taxon>Eukaryota</taxon>
        <taxon>Viridiplantae</taxon>
        <taxon>Streptophyta</taxon>
        <taxon>Embryophyta</taxon>
        <taxon>Tracheophyta</taxon>
        <taxon>Spermatophyta</taxon>
        <taxon>Magnoliopsida</taxon>
        <taxon>Liliopsida</taxon>
        <taxon>Poales</taxon>
        <taxon>Poaceae</taxon>
        <taxon>BOP clade</taxon>
        <taxon>Oryzoideae</taxon>
        <taxon>Oryzeae</taxon>
        <taxon>Oryzinae</taxon>
        <taxon>Oryza</taxon>
    </lineage>
</organism>
<keyword evidence="3" id="KW-0325">Glycoprotein</keyword>
<keyword evidence="2" id="KW-0186">Copper</keyword>
<dbReference type="Proteomes" id="UP000026962">
    <property type="component" value="Chromosome 7"/>
</dbReference>
<feature type="signal peptide" evidence="6">
    <location>
        <begin position="1"/>
        <end position="34"/>
    </location>
</feature>
<evidence type="ECO:0000256" key="3">
    <source>
        <dbReference type="ARBA" id="ARBA00023180"/>
    </source>
</evidence>
<evidence type="ECO:0000256" key="6">
    <source>
        <dbReference type="SAM" id="SignalP"/>
    </source>
</evidence>
<dbReference type="SUPFAM" id="SSF49503">
    <property type="entry name" value="Cupredoxins"/>
    <property type="match status" value="1"/>
</dbReference>
<dbReference type="InterPro" id="IPR008972">
    <property type="entry name" value="Cupredoxin"/>
</dbReference>
<dbReference type="InterPro" id="IPR039391">
    <property type="entry name" value="Phytocyanin-like"/>
</dbReference>
<feature type="chain" id="PRO_5002366691" description="Phytocyanin domain-containing protein" evidence="6">
    <location>
        <begin position="35"/>
        <end position="208"/>
    </location>
</feature>
<evidence type="ECO:0000256" key="2">
    <source>
        <dbReference type="ARBA" id="ARBA00023008"/>
    </source>
</evidence>
<dbReference type="PANTHER" id="PTHR33021">
    <property type="entry name" value="BLUE COPPER PROTEIN"/>
    <property type="match status" value="1"/>
</dbReference>
<dbReference type="EnsemblPlants" id="OPUNC07G18230.1">
    <property type="protein sequence ID" value="OPUNC07G18230.1"/>
    <property type="gene ID" value="OPUNC07G18230"/>
</dbReference>
<dbReference type="OMA" id="NCDARKP"/>
<reference evidence="8" key="2">
    <citation type="submission" date="2018-05" db="EMBL/GenBank/DDBJ databases">
        <title>OpunRS2 (Oryza punctata Reference Sequence Version 2).</title>
        <authorList>
            <person name="Zhang J."/>
            <person name="Kudrna D."/>
            <person name="Lee S."/>
            <person name="Talag J."/>
            <person name="Welchert J."/>
            <person name="Wing R.A."/>
        </authorList>
    </citation>
    <scope>NUCLEOTIDE SEQUENCE [LARGE SCALE GENOMIC DNA]</scope>
</reference>
<dbReference type="GO" id="GO:0009055">
    <property type="term" value="F:electron transfer activity"/>
    <property type="evidence" value="ECO:0007669"/>
    <property type="project" value="InterPro"/>
</dbReference>
<name>A0A0E0LMF2_ORYPU</name>
<dbReference type="GO" id="GO:0005886">
    <property type="term" value="C:plasma membrane"/>
    <property type="evidence" value="ECO:0007669"/>
    <property type="project" value="TreeGrafter"/>
</dbReference>
<evidence type="ECO:0000256" key="5">
    <source>
        <dbReference type="SAM" id="Phobius"/>
    </source>
</evidence>
<keyword evidence="5" id="KW-0472">Membrane</keyword>
<evidence type="ECO:0000256" key="4">
    <source>
        <dbReference type="SAM" id="MobiDB-lite"/>
    </source>
</evidence>
<feature type="region of interest" description="Disordered" evidence="4">
    <location>
        <begin position="143"/>
        <end position="175"/>
    </location>
</feature>
<feature type="compositionally biased region" description="Low complexity" evidence="4">
    <location>
        <begin position="143"/>
        <end position="161"/>
    </location>
</feature>
<feature type="transmembrane region" description="Helical" evidence="5">
    <location>
        <begin position="181"/>
        <end position="205"/>
    </location>
</feature>
<evidence type="ECO:0000259" key="7">
    <source>
        <dbReference type="PROSITE" id="PS51485"/>
    </source>
</evidence>
<dbReference type="PANTHER" id="PTHR33021:SF339">
    <property type="entry name" value="OS07G0570600 PROTEIN"/>
    <property type="match status" value="1"/>
</dbReference>
<keyword evidence="1" id="KW-0479">Metal-binding</keyword>
<reference evidence="8" key="1">
    <citation type="submission" date="2015-04" db="UniProtKB">
        <authorList>
            <consortium name="EnsemblPlants"/>
        </authorList>
    </citation>
    <scope>IDENTIFICATION</scope>
</reference>
<dbReference type="AlphaFoldDB" id="A0A0E0LMF2"/>
<evidence type="ECO:0000313" key="9">
    <source>
        <dbReference type="Proteomes" id="UP000026962"/>
    </source>
</evidence>
<dbReference type="InterPro" id="IPR003245">
    <property type="entry name" value="Phytocyanin_dom"/>
</dbReference>
<accession>A0A0E0LMF2</accession>
<dbReference type="HOGENOM" id="CLU_058719_2_7_1"/>
<dbReference type="Gramene" id="OPUNC07G18230.1">
    <property type="protein sequence ID" value="OPUNC07G18230.1"/>
    <property type="gene ID" value="OPUNC07G18230"/>
</dbReference>
<dbReference type="PROSITE" id="PS51485">
    <property type="entry name" value="PHYTOCYANIN"/>
    <property type="match status" value="1"/>
</dbReference>
<keyword evidence="5" id="KW-1133">Transmembrane helix</keyword>
<proteinExistence type="predicted"/>
<dbReference type="InterPro" id="IPR028871">
    <property type="entry name" value="BlueCu_1_BS"/>
</dbReference>
<protein>
    <recommendedName>
        <fullName evidence="7">Phytocyanin domain-containing protein</fullName>
    </recommendedName>
</protein>
<dbReference type="PROSITE" id="PS00196">
    <property type="entry name" value="COPPER_BLUE"/>
    <property type="match status" value="1"/>
</dbReference>
<dbReference type="STRING" id="4537.A0A0E0LMF2"/>
<dbReference type="Gene3D" id="2.60.40.420">
    <property type="entry name" value="Cupredoxins - blue copper proteins"/>
    <property type="match status" value="1"/>
</dbReference>
<feature type="domain" description="Phytocyanin" evidence="7">
    <location>
        <begin position="37"/>
        <end position="138"/>
    </location>
</feature>
<dbReference type="FunFam" id="2.60.40.420:FF:000003">
    <property type="entry name" value="Blue copper"/>
    <property type="match status" value="1"/>
</dbReference>
<keyword evidence="5" id="KW-0812">Transmembrane</keyword>
<keyword evidence="9" id="KW-1185">Reference proteome</keyword>
<dbReference type="Pfam" id="PF02298">
    <property type="entry name" value="Cu_bind_like"/>
    <property type="match status" value="1"/>
</dbReference>
<evidence type="ECO:0000313" key="8">
    <source>
        <dbReference type="EnsemblPlants" id="OPUNC07G18230.1"/>
    </source>
</evidence>
<keyword evidence="6" id="KW-0732">Signal</keyword>
<dbReference type="GO" id="GO:0046872">
    <property type="term" value="F:metal ion binding"/>
    <property type="evidence" value="ECO:0007669"/>
    <property type="project" value="UniProtKB-KW"/>
</dbReference>
<sequence length="208" mass="20644">MGGGAAARRRGSAMAVAAVAVAALVVMWVGTAAAAVAVYEVGDKTGWTIMGNPNYTAWAASKRFHLGDTVVFTYNNQFHNVMAVSKADYKNCNASKPIATWSTGNDSVVLNATGHHYFLCGFPGHCGIGQKVDIRVATSGHSSAAPSMAPAPASGSSEAPAAGGGSSGRAAAAPSPHGNAAAPGVGCSVVMAIAVSMLSVAAAGLKLI</sequence>
<dbReference type="eggNOG" id="ENOG502S1FC">
    <property type="taxonomic scope" value="Eukaryota"/>
</dbReference>